<dbReference type="STRING" id="631454.N177_3927"/>
<evidence type="ECO:0000313" key="2">
    <source>
        <dbReference type="EMBL" id="ESR22790.1"/>
    </source>
</evidence>
<reference evidence="2 3" key="1">
    <citation type="journal article" date="2014" name="Genome Announc.">
        <title>Draft Genome Sequence of Lutibaculum baratangense Strain AMV1T, Isolated from a Mud Volcano in Andamans, India.</title>
        <authorList>
            <person name="Singh A."/>
            <person name="Sreenivas A."/>
            <person name="Sathyanarayana Reddy G."/>
            <person name="Pinnaka A.K."/>
            <person name="Shivaji S."/>
        </authorList>
    </citation>
    <scope>NUCLEOTIDE SEQUENCE [LARGE SCALE GENOMIC DNA]</scope>
    <source>
        <strain evidence="2 3">AMV1</strain>
    </source>
</reference>
<keyword evidence="1" id="KW-1133">Transmembrane helix</keyword>
<protein>
    <submittedName>
        <fullName evidence="2">Uncharacterized protein</fullName>
    </submittedName>
</protein>
<dbReference type="AlphaFoldDB" id="V4RHP7"/>
<keyword evidence="3" id="KW-1185">Reference proteome</keyword>
<organism evidence="2 3">
    <name type="scientific">Lutibaculum baratangense AMV1</name>
    <dbReference type="NCBI Taxonomy" id="631454"/>
    <lineage>
        <taxon>Bacteria</taxon>
        <taxon>Pseudomonadati</taxon>
        <taxon>Pseudomonadota</taxon>
        <taxon>Alphaproteobacteria</taxon>
        <taxon>Hyphomicrobiales</taxon>
        <taxon>Tepidamorphaceae</taxon>
        <taxon>Lutibaculum</taxon>
    </lineage>
</organism>
<evidence type="ECO:0000313" key="3">
    <source>
        <dbReference type="Proteomes" id="UP000017819"/>
    </source>
</evidence>
<gene>
    <name evidence="2" type="ORF">N177_3927</name>
</gene>
<accession>V4RHP7</accession>
<feature type="transmembrane region" description="Helical" evidence="1">
    <location>
        <begin position="13"/>
        <end position="33"/>
    </location>
</feature>
<dbReference type="EMBL" id="AWXZ01000040">
    <property type="protein sequence ID" value="ESR22790.1"/>
    <property type="molecule type" value="Genomic_DNA"/>
</dbReference>
<proteinExistence type="predicted"/>
<keyword evidence="1" id="KW-0472">Membrane</keyword>
<dbReference type="eggNOG" id="ENOG5033ECW">
    <property type="taxonomic scope" value="Bacteria"/>
</dbReference>
<keyword evidence="1" id="KW-0812">Transmembrane</keyword>
<name>V4RHP7_9HYPH</name>
<dbReference type="RefSeq" id="WP_023434036.1">
    <property type="nucleotide sequence ID" value="NZ_AWXZ01000040.1"/>
</dbReference>
<dbReference type="OrthoDB" id="7869856at2"/>
<comment type="caution">
    <text evidence="2">The sequence shown here is derived from an EMBL/GenBank/DDBJ whole genome shotgun (WGS) entry which is preliminary data.</text>
</comment>
<evidence type="ECO:0000256" key="1">
    <source>
        <dbReference type="SAM" id="Phobius"/>
    </source>
</evidence>
<dbReference type="Proteomes" id="UP000017819">
    <property type="component" value="Unassembled WGS sequence"/>
</dbReference>
<sequence length="64" mass="7224">MDALQSVIERGDLAHLALFLWASGTSGLLVWTLKELAACNRRFNDFVTEIARLNAMFRRDGREG</sequence>